<reference evidence="7 9" key="2">
    <citation type="journal article" date="2019" name="BMC Evol. Biol.">
        <title>Comparative genomics of Mycobacterium mucogenicum and Mycobacterium neoaurum clade members emphasizing tRNA and non-coding RNA.</title>
        <authorList>
            <person name="Behra P.R.K."/>
            <person name="Pettersson B.M.F."/>
            <person name="Das S."/>
            <person name="Dasgupta S."/>
            <person name="Kirsebom L.A."/>
        </authorList>
    </citation>
    <scope>NUCLEOTIDE SEQUENCE [LARGE SCALE GENOMIC DNA]</scope>
    <source>
        <strain evidence="7 9">DSM 44124</strain>
    </source>
</reference>
<evidence type="ECO:0000313" key="8">
    <source>
        <dbReference type="EMBL" id="TLH51832.1"/>
    </source>
</evidence>
<sequence>MTEYPPPPPGNFPPPPPGNFPPPPPGGYPPAGGYPAAGGPPDNNLVWGILVTIFCCLPFGIVSIVKATQVSGLWAQGRPDLAQAAADDAKKWAMWGAIAGAVVAVLYIIFVVVLGAFSFSTSSYSG</sequence>
<dbReference type="GO" id="GO:0016020">
    <property type="term" value="C:membrane"/>
    <property type="evidence" value="ECO:0007669"/>
    <property type="project" value="UniProtKB-SubCell"/>
</dbReference>
<accession>A0A8H2J9L0</accession>
<feature type="compositionally biased region" description="Pro residues" evidence="5">
    <location>
        <begin position="1"/>
        <end position="28"/>
    </location>
</feature>
<dbReference type="PANTHER" id="PTHR14948:SF44">
    <property type="entry name" value="PROLINE-RICH TRANSMEMBRANE PROTEIN 1-LIKE"/>
    <property type="match status" value="1"/>
</dbReference>
<evidence type="ECO:0000256" key="3">
    <source>
        <dbReference type="ARBA" id="ARBA00022989"/>
    </source>
</evidence>
<name>A0A8H2J9L0_MYCMU</name>
<keyword evidence="9" id="KW-1185">Reference proteome</keyword>
<feature type="region of interest" description="Disordered" evidence="5">
    <location>
        <begin position="1"/>
        <end position="35"/>
    </location>
</feature>
<dbReference type="GeneID" id="76724281"/>
<keyword evidence="4 6" id="KW-0472">Membrane</keyword>
<evidence type="ECO:0000313" key="9">
    <source>
        <dbReference type="Proteomes" id="UP000309231"/>
    </source>
</evidence>
<protein>
    <submittedName>
        <fullName evidence="7">CD225/dispanin family protein</fullName>
    </submittedName>
</protein>
<keyword evidence="2 6" id="KW-0812">Transmembrane</keyword>
<dbReference type="InterPro" id="IPR051423">
    <property type="entry name" value="CD225/Dispanin"/>
</dbReference>
<reference evidence="8" key="1">
    <citation type="submission" date="2018-01" db="EMBL/GenBank/DDBJ databases">
        <title>Comparative genomics of Mycobacterium mucogenicum and Mycobacterium neoaurum clade members emphasizing tRNA and non-coding RNA.</title>
        <authorList>
            <person name="Behra P.R.K."/>
            <person name="Pettersson B.M.F."/>
            <person name="Das S."/>
            <person name="Dasgupta S."/>
            <person name="Kirsebom L.A."/>
        </authorList>
    </citation>
    <scope>NUCLEOTIDE SEQUENCE</scope>
    <source>
        <strain evidence="8">DSM 44124</strain>
    </source>
</reference>
<dbReference type="RefSeq" id="WP_020099188.1">
    <property type="nucleotide sequence ID" value="NZ_ANBS01000001.1"/>
</dbReference>
<evidence type="ECO:0000313" key="7">
    <source>
        <dbReference type="EMBL" id="QPG70393.1"/>
    </source>
</evidence>
<evidence type="ECO:0000256" key="4">
    <source>
        <dbReference type="ARBA" id="ARBA00023136"/>
    </source>
</evidence>
<evidence type="ECO:0000256" key="1">
    <source>
        <dbReference type="ARBA" id="ARBA00004370"/>
    </source>
</evidence>
<reference evidence="7 9" key="3">
    <citation type="journal article" date="2019" name="Sci. Rep.">
        <title>Insight into the biology of Mycobacterium mucogenicum and Mycobacterium neoaurum clade members.</title>
        <authorList>
            <person name="Behra P.R.K."/>
            <person name="Pettersson B.M.F."/>
            <person name="Ramesh M."/>
            <person name="Dasgupta S."/>
            <person name="Kirsebom L.A."/>
        </authorList>
    </citation>
    <scope>NUCLEOTIDE SEQUENCE [LARGE SCALE GENOMIC DNA]</scope>
    <source>
        <strain evidence="7 9">DSM 44124</strain>
    </source>
</reference>
<comment type="subcellular location">
    <subcellularLocation>
        <location evidence="1">Membrane</location>
    </subcellularLocation>
</comment>
<dbReference type="Pfam" id="PF04505">
    <property type="entry name" value="CD225"/>
    <property type="match status" value="1"/>
</dbReference>
<feature type="transmembrane region" description="Helical" evidence="6">
    <location>
        <begin position="45"/>
        <end position="65"/>
    </location>
</feature>
<dbReference type="EMBL" id="POTL01000001">
    <property type="protein sequence ID" value="TLH51832.1"/>
    <property type="molecule type" value="Genomic_DNA"/>
</dbReference>
<proteinExistence type="predicted"/>
<dbReference type="InterPro" id="IPR007593">
    <property type="entry name" value="CD225/Dispanin_fam"/>
</dbReference>
<gene>
    <name evidence="7" type="ORF">C1S78_005170</name>
    <name evidence="8" type="ORF">C1S78_05160</name>
</gene>
<dbReference type="PANTHER" id="PTHR14948">
    <property type="entry name" value="NG5"/>
    <property type="match status" value="1"/>
</dbReference>
<keyword evidence="3 6" id="KW-1133">Transmembrane helix</keyword>
<dbReference type="Proteomes" id="UP000309231">
    <property type="component" value="Chromosome"/>
</dbReference>
<dbReference type="KEGG" id="mmuc:C1S78_005170"/>
<dbReference type="EMBL" id="CP062008">
    <property type="protein sequence ID" value="QPG70393.1"/>
    <property type="molecule type" value="Genomic_DNA"/>
</dbReference>
<evidence type="ECO:0000256" key="2">
    <source>
        <dbReference type="ARBA" id="ARBA00022692"/>
    </source>
</evidence>
<evidence type="ECO:0000256" key="6">
    <source>
        <dbReference type="SAM" id="Phobius"/>
    </source>
</evidence>
<organism evidence="8">
    <name type="scientific">Mycolicibacterium mucogenicum DSM 44124</name>
    <dbReference type="NCBI Taxonomy" id="1226753"/>
    <lineage>
        <taxon>Bacteria</taxon>
        <taxon>Bacillati</taxon>
        <taxon>Actinomycetota</taxon>
        <taxon>Actinomycetes</taxon>
        <taxon>Mycobacteriales</taxon>
        <taxon>Mycobacteriaceae</taxon>
        <taxon>Mycolicibacterium</taxon>
    </lineage>
</organism>
<dbReference type="AlphaFoldDB" id="A0A8H2J9L0"/>
<evidence type="ECO:0000256" key="5">
    <source>
        <dbReference type="SAM" id="MobiDB-lite"/>
    </source>
</evidence>
<feature type="transmembrane region" description="Helical" evidence="6">
    <location>
        <begin position="92"/>
        <end position="117"/>
    </location>
</feature>